<protein>
    <submittedName>
        <fullName evidence="3">Spore coat protein U domain-containing protein</fullName>
    </submittedName>
</protein>
<dbReference type="PANTHER" id="PTHR37089:SF3">
    <property type="entry name" value="EXPORTED PROTEIN"/>
    <property type="match status" value="1"/>
</dbReference>
<evidence type="ECO:0000259" key="2">
    <source>
        <dbReference type="Pfam" id="PF05229"/>
    </source>
</evidence>
<keyword evidence="3" id="KW-0946">Virion</keyword>
<keyword evidence="3" id="KW-0167">Capsid protein</keyword>
<organism evidence="3 4">
    <name type="scientific">Acidithiobacillus concretivorus</name>
    <dbReference type="NCBI Taxonomy" id="3063952"/>
    <lineage>
        <taxon>Bacteria</taxon>
        <taxon>Pseudomonadati</taxon>
        <taxon>Pseudomonadota</taxon>
        <taxon>Acidithiobacillia</taxon>
        <taxon>Acidithiobacillales</taxon>
        <taxon>Acidithiobacillaceae</taxon>
        <taxon>Acidithiobacillus</taxon>
    </lineage>
</organism>
<comment type="caution">
    <text evidence="3">The sequence shown here is derived from an EMBL/GenBank/DDBJ whole genome shotgun (WGS) entry which is preliminary data.</text>
</comment>
<accession>A0ABS5ZSI0</accession>
<evidence type="ECO:0000256" key="1">
    <source>
        <dbReference type="SAM" id="SignalP"/>
    </source>
</evidence>
<dbReference type="EMBL" id="JABELD010000092">
    <property type="protein sequence ID" value="MBU2739425.1"/>
    <property type="molecule type" value="Genomic_DNA"/>
</dbReference>
<sequence length="161" mass="16652">MIRKTLSSMGFVLLSLIPVHGSCGGFGITCSVSAPGINFGTYNTVNTINLPASDLTVSCTGLFGTVAPTVQLSSGSGTYANRIMNGPTGNSLSYNLYTNSSYTTVFGDGTQGTGDYVGASQPIFFSQVNYNVPIYAQLPGGQNVAPGSYATTQPITVTVTY</sequence>
<feature type="domain" description="Spore coat protein U/FanG" evidence="2">
    <location>
        <begin position="29"/>
        <end position="152"/>
    </location>
</feature>
<reference evidence="3 4" key="1">
    <citation type="journal article" date="2021" name="ISME J.">
        <title>Genomic evolution of the class Acidithiobacillia: deep-branching Proteobacteria living in extreme acidic conditions.</title>
        <authorList>
            <person name="Moya-Beltran A."/>
            <person name="Beard S."/>
            <person name="Rojas-Villalobos C."/>
            <person name="Issotta F."/>
            <person name="Gallardo Y."/>
            <person name="Ulloa R."/>
            <person name="Giaveno A."/>
            <person name="Degli Esposti M."/>
            <person name="Johnson D.B."/>
            <person name="Quatrini R."/>
        </authorList>
    </citation>
    <scope>NUCLEOTIDE SEQUENCE [LARGE SCALE GENOMIC DNA]</scope>
    <source>
        <strain evidence="3 4">ATCC 19703</strain>
    </source>
</reference>
<keyword evidence="4" id="KW-1185">Reference proteome</keyword>
<dbReference type="PANTHER" id="PTHR37089">
    <property type="entry name" value="PROTEIN U-RELATED"/>
    <property type="match status" value="1"/>
</dbReference>
<dbReference type="Pfam" id="PF05229">
    <property type="entry name" value="SCPU"/>
    <property type="match status" value="1"/>
</dbReference>
<dbReference type="Proteomes" id="UP001197028">
    <property type="component" value="Unassembled WGS sequence"/>
</dbReference>
<feature type="signal peptide" evidence="1">
    <location>
        <begin position="1"/>
        <end position="21"/>
    </location>
</feature>
<evidence type="ECO:0000313" key="4">
    <source>
        <dbReference type="Proteomes" id="UP001197028"/>
    </source>
</evidence>
<dbReference type="InterPro" id="IPR007893">
    <property type="entry name" value="Spore_coat_U/FanG"/>
</dbReference>
<gene>
    <name evidence="3" type="ORF">HJG40_11655</name>
</gene>
<proteinExistence type="predicted"/>
<dbReference type="RefSeq" id="WP_215864342.1">
    <property type="nucleotide sequence ID" value="NZ_JABELD010000092.1"/>
</dbReference>
<dbReference type="InterPro" id="IPR053167">
    <property type="entry name" value="Spore_coat_component"/>
</dbReference>
<name>A0ABS5ZSI0_9PROT</name>
<dbReference type="SMART" id="SM00972">
    <property type="entry name" value="SCPU"/>
    <property type="match status" value="1"/>
</dbReference>
<evidence type="ECO:0000313" key="3">
    <source>
        <dbReference type="EMBL" id="MBU2739425.1"/>
    </source>
</evidence>
<feature type="chain" id="PRO_5045797306" evidence="1">
    <location>
        <begin position="22"/>
        <end position="161"/>
    </location>
</feature>
<keyword evidence="1" id="KW-0732">Signal</keyword>